<dbReference type="AlphaFoldDB" id="A0AAU8AQG3"/>
<dbReference type="Gene3D" id="3.20.20.100">
    <property type="entry name" value="NADP-dependent oxidoreductase domain"/>
    <property type="match status" value="1"/>
</dbReference>
<dbReference type="InterPro" id="IPR018170">
    <property type="entry name" value="Aldo/ket_reductase_CS"/>
</dbReference>
<proteinExistence type="predicted"/>
<dbReference type="InterPro" id="IPR050523">
    <property type="entry name" value="AKR_Detox_Biosynth"/>
</dbReference>
<dbReference type="PANTHER" id="PTHR43364">
    <property type="entry name" value="NADH-SPECIFIC METHYLGLYOXAL REDUCTASE-RELATED"/>
    <property type="match status" value="1"/>
</dbReference>
<dbReference type="Pfam" id="PF00248">
    <property type="entry name" value="Aldo_ket_red"/>
    <property type="match status" value="1"/>
</dbReference>
<evidence type="ECO:0000256" key="1">
    <source>
        <dbReference type="ARBA" id="ARBA00023002"/>
    </source>
</evidence>
<dbReference type="InterPro" id="IPR023210">
    <property type="entry name" value="NADP_OxRdtase_dom"/>
</dbReference>
<dbReference type="EMBL" id="CP123387">
    <property type="protein sequence ID" value="XCC97234.1"/>
    <property type="molecule type" value="Genomic_DNA"/>
</dbReference>
<gene>
    <name evidence="3" type="ORF">PVT71_26075</name>
</gene>
<geneLocation type="plasmid" evidence="3">
    <name>unnamed2</name>
</geneLocation>
<dbReference type="GO" id="GO:0016491">
    <property type="term" value="F:oxidoreductase activity"/>
    <property type="evidence" value="ECO:0007669"/>
    <property type="project" value="UniProtKB-KW"/>
</dbReference>
<dbReference type="RefSeq" id="WP_353476124.1">
    <property type="nucleotide sequence ID" value="NZ_CP123387.1"/>
</dbReference>
<accession>A0AAU8AQG3</accession>
<keyword evidence="3" id="KW-0614">Plasmid</keyword>
<dbReference type="SUPFAM" id="SSF51430">
    <property type="entry name" value="NAD(P)-linked oxidoreductase"/>
    <property type="match status" value="1"/>
</dbReference>
<feature type="domain" description="NADP-dependent oxidoreductase" evidence="2">
    <location>
        <begin position="14"/>
        <end position="296"/>
    </location>
</feature>
<dbReference type="PANTHER" id="PTHR43364:SF4">
    <property type="entry name" value="NAD(P)-LINKED OXIDOREDUCTASE SUPERFAMILY PROTEIN"/>
    <property type="match status" value="1"/>
</dbReference>
<protein>
    <submittedName>
        <fullName evidence="3">Aldo/keto reductase</fullName>
    </submittedName>
</protein>
<dbReference type="PROSITE" id="PS00062">
    <property type="entry name" value="ALDOKETO_REDUCTASE_2"/>
    <property type="match status" value="1"/>
</dbReference>
<keyword evidence="1" id="KW-0560">Oxidoreductase</keyword>
<evidence type="ECO:0000259" key="2">
    <source>
        <dbReference type="Pfam" id="PF00248"/>
    </source>
</evidence>
<name>A0AAU8AQG3_9RHOB</name>
<dbReference type="InterPro" id="IPR036812">
    <property type="entry name" value="NAD(P)_OxRdtase_dom_sf"/>
</dbReference>
<reference evidence="3" key="1">
    <citation type="submission" date="2023-02" db="EMBL/GenBank/DDBJ databases">
        <title>Description and genomic characterization of Salipiger bruguierae sp. nov., isolated from the sediment of mangrove plant Bruguiera sexangula.</title>
        <authorList>
            <person name="Long M."/>
        </authorList>
    </citation>
    <scope>NUCLEOTIDE SEQUENCE</scope>
    <source>
        <strain evidence="3">H15</strain>
        <plasmid evidence="3">unnamed2</plasmid>
    </source>
</reference>
<organism evidence="3">
    <name type="scientific">Alloyangia sp. H15</name>
    <dbReference type="NCBI Taxonomy" id="3029062"/>
    <lineage>
        <taxon>Bacteria</taxon>
        <taxon>Pseudomonadati</taxon>
        <taxon>Pseudomonadota</taxon>
        <taxon>Alphaproteobacteria</taxon>
        <taxon>Rhodobacterales</taxon>
        <taxon>Roseobacteraceae</taxon>
        <taxon>Alloyangia</taxon>
    </lineage>
</organism>
<dbReference type="GO" id="GO:0005829">
    <property type="term" value="C:cytosol"/>
    <property type="evidence" value="ECO:0007669"/>
    <property type="project" value="TreeGrafter"/>
</dbReference>
<evidence type="ECO:0000313" key="3">
    <source>
        <dbReference type="EMBL" id="XCC97234.1"/>
    </source>
</evidence>
<sequence>MTQLTTRSETPISRMGYGAMQFGRTVDEDGAREMFRACTDVGINIFDTAFSYEKGESERILGKLVSPFEGEVIVATKAPNDRPASADNLRDAFAQSRQRLGLACIDIYYLHRFDPVTPLEETFGTLAEMQSRGEIRHIGVSNFAAWQIMKAQAVCAKFGTRIEVCQPMYNLVKRQVEVEILPACNDQGIAVCAYSPLGGGLLTGKYAEGARGRLSEDPTYASRYGQPWMHEAARGLSALAQSRNVPAATLAVAWGARNPGITSMLISARNTAQLQPSLDALNLVLPDDLYAEISALSPEPPPATDRSERN</sequence>